<name>B7PNX2_IXOSC</name>
<dbReference type="PaxDb" id="6945-B7PNX2"/>
<dbReference type="AlphaFoldDB" id="B7PNX2"/>
<keyword evidence="3" id="KW-1185">Reference proteome</keyword>
<dbReference type="EMBL" id="ABJB010370588">
    <property type="status" value="NOT_ANNOTATED_CDS"/>
    <property type="molecule type" value="Genomic_DNA"/>
</dbReference>
<evidence type="ECO:0000313" key="1">
    <source>
        <dbReference type="EMBL" id="EEC08294.1"/>
    </source>
</evidence>
<accession>B7PNX2</accession>
<dbReference type="VEuPathDB" id="VectorBase:ISCI005982"/>
<proteinExistence type="predicted"/>
<organism>
    <name type="scientific">Ixodes scapularis</name>
    <name type="common">Black-legged tick</name>
    <name type="synonym">Deer tick</name>
    <dbReference type="NCBI Taxonomy" id="6945"/>
    <lineage>
        <taxon>Eukaryota</taxon>
        <taxon>Metazoa</taxon>
        <taxon>Ecdysozoa</taxon>
        <taxon>Arthropoda</taxon>
        <taxon>Chelicerata</taxon>
        <taxon>Arachnida</taxon>
        <taxon>Acari</taxon>
        <taxon>Parasitiformes</taxon>
        <taxon>Ixodida</taxon>
        <taxon>Ixodoidea</taxon>
        <taxon>Ixodidae</taxon>
        <taxon>Ixodinae</taxon>
        <taxon>Ixodes</taxon>
    </lineage>
</organism>
<reference evidence="1 3" key="1">
    <citation type="submission" date="2008-03" db="EMBL/GenBank/DDBJ databases">
        <title>Annotation of Ixodes scapularis.</title>
        <authorList>
            <consortium name="Ixodes scapularis Genome Project Consortium"/>
            <person name="Caler E."/>
            <person name="Hannick L.I."/>
            <person name="Bidwell S."/>
            <person name="Joardar V."/>
            <person name="Thiagarajan M."/>
            <person name="Amedeo P."/>
            <person name="Galinsky K.J."/>
            <person name="Schobel S."/>
            <person name="Inman J."/>
            <person name="Hostetler J."/>
            <person name="Miller J."/>
            <person name="Hammond M."/>
            <person name="Megy K."/>
            <person name="Lawson D."/>
            <person name="Kodira C."/>
            <person name="Sutton G."/>
            <person name="Meyer J."/>
            <person name="Hill C.A."/>
            <person name="Birren B."/>
            <person name="Nene V."/>
            <person name="Collins F."/>
            <person name="Alarcon-Chaidez F."/>
            <person name="Wikel S."/>
            <person name="Strausberg R."/>
        </authorList>
    </citation>
    <scope>NUCLEOTIDE SEQUENCE [LARGE SCALE GENOMIC DNA]</scope>
    <source>
        <strain evidence="3">Wikel</strain>
        <strain evidence="1">Wikel colony</strain>
    </source>
</reference>
<evidence type="ECO:0000313" key="2">
    <source>
        <dbReference type="EnsemblMetazoa" id="ISCW005982-PA"/>
    </source>
</evidence>
<reference evidence="2" key="2">
    <citation type="submission" date="2020-05" db="UniProtKB">
        <authorList>
            <consortium name="EnsemblMetazoa"/>
        </authorList>
    </citation>
    <scope>IDENTIFICATION</scope>
    <source>
        <strain evidence="2">wikel</strain>
    </source>
</reference>
<dbReference type="InParanoid" id="B7PNX2"/>
<dbReference type="EMBL" id="DS754946">
    <property type="protein sequence ID" value="EEC08294.1"/>
    <property type="molecule type" value="Genomic_DNA"/>
</dbReference>
<protein>
    <submittedName>
        <fullName evidence="1 2">Uncharacterized protein</fullName>
    </submittedName>
</protein>
<dbReference type="HOGENOM" id="CLU_1367571_0_0_1"/>
<dbReference type="VEuPathDB" id="VectorBase:ISCW005982"/>
<sequence length="200" mass="22237">MLYSSLSSPLPSCNTVLRNRRPLTLLHSEKTFATHYKKKGIMHDDMIDFFAHAPTRHEPRRKTGTFQGAAFTGFIPQSSIRGAQLKEKSGKKKKEARHDSGVFGCLSRLVPHLPRPWNARLTPLCTLQALAMCTMHASESAGHRCVCKAGNPQLKSKQKIHLAKKMRQTLYSLNSCSTVGKTARKKISKGALTADPRESI</sequence>
<dbReference type="EnsemblMetazoa" id="ISCW005982-RA">
    <property type="protein sequence ID" value="ISCW005982-PA"/>
    <property type="gene ID" value="ISCW005982"/>
</dbReference>
<dbReference type="Proteomes" id="UP000001555">
    <property type="component" value="Unassembled WGS sequence"/>
</dbReference>
<evidence type="ECO:0000313" key="3">
    <source>
        <dbReference type="Proteomes" id="UP000001555"/>
    </source>
</evidence>
<gene>
    <name evidence="1" type="ORF">IscW_ISCW005982</name>
</gene>